<organism evidence="6 7">
    <name type="scientific">Absidia repens</name>
    <dbReference type="NCBI Taxonomy" id="90262"/>
    <lineage>
        <taxon>Eukaryota</taxon>
        <taxon>Fungi</taxon>
        <taxon>Fungi incertae sedis</taxon>
        <taxon>Mucoromycota</taxon>
        <taxon>Mucoromycotina</taxon>
        <taxon>Mucoromycetes</taxon>
        <taxon>Mucorales</taxon>
        <taxon>Cunninghamellaceae</taxon>
        <taxon>Absidia</taxon>
    </lineage>
</organism>
<dbReference type="STRING" id="90262.A0A1X2HX19"/>
<sequence length="303" mass="34630">MGKAKKKQPITQRSNKEGVGFKHSRAETAKLIRHFHQLNKQLSQCKSNGSQLMGKAALLNREKEQSIREEMDKLGGLDWYQKASQLGQSKTRGGDSSKWLIQTLRSSYCATDMEEATKPLRILEVGAVAPDNYQQYAKWIKVDPIDLNPQHASIKKQDFLTMVPPSSQDLKYDIISLSLVVNFVGDSEDRGKMLLHTRHFLSSVSNQNRLHYLFIVLPLPCIDNSRYMTHDHFTSMMISIGYQPIHYHFSNKLAYFLYKLRADPPLDYKKPTTLTWKKKILPGKDGGGRNNFCITIGNNNNNK</sequence>
<comment type="subcellular location">
    <subcellularLocation>
        <location evidence="4">Nucleus</location>
        <location evidence="4">Nucleolus</location>
    </subcellularLocation>
</comment>
<evidence type="ECO:0000313" key="6">
    <source>
        <dbReference type="EMBL" id="ORZ04266.1"/>
    </source>
</evidence>
<evidence type="ECO:0000256" key="2">
    <source>
        <dbReference type="ARBA" id="ARBA00022679"/>
    </source>
</evidence>
<dbReference type="EMBL" id="MCGE01000052">
    <property type="protein sequence ID" value="ORZ04266.1"/>
    <property type="molecule type" value="Genomic_DNA"/>
</dbReference>
<dbReference type="HAMAP" id="MF_03044">
    <property type="entry name" value="BMT2"/>
    <property type="match status" value="1"/>
</dbReference>
<dbReference type="EC" id="2.1.1.-" evidence="4"/>
<dbReference type="AlphaFoldDB" id="A0A1X2HX19"/>
<accession>A0A1X2HX19</accession>
<keyword evidence="3 4" id="KW-0949">S-adenosyl-L-methionine</keyword>
<reference evidence="6 7" key="1">
    <citation type="submission" date="2016-07" db="EMBL/GenBank/DDBJ databases">
        <title>Pervasive Adenine N6-methylation of Active Genes in Fungi.</title>
        <authorList>
            <consortium name="DOE Joint Genome Institute"/>
            <person name="Mondo S.J."/>
            <person name="Dannebaum R.O."/>
            <person name="Kuo R.C."/>
            <person name="Labutti K."/>
            <person name="Haridas S."/>
            <person name="Kuo A."/>
            <person name="Salamov A."/>
            <person name="Ahrendt S.R."/>
            <person name="Lipzen A."/>
            <person name="Sullivan W."/>
            <person name="Andreopoulos W.B."/>
            <person name="Clum A."/>
            <person name="Lindquist E."/>
            <person name="Daum C."/>
            <person name="Ramamoorthy G.K."/>
            <person name="Gryganskyi A."/>
            <person name="Culley D."/>
            <person name="Magnuson J.K."/>
            <person name="James T.Y."/>
            <person name="O'Malley M.A."/>
            <person name="Stajich J.E."/>
            <person name="Spatafora J.W."/>
            <person name="Visel A."/>
            <person name="Grigoriev I.V."/>
        </authorList>
    </citation>
    <scope>NUCLEOTIDE SEQUENCE [LARGE SCALE GENOMIC DNA]</scope>
    <source>
        <strain evidence="6 7">NRRL 1336</strain>
    </source>
</reference>
<gene>
    <name evidence="6" type="ORF">BCR42DRAFT_362446</name>
</gene>
<comment type="function">
    <text evidence="4">S-adenosyl-L-methionine-dependent methyltransferase that specifically methylates the N(1) position of an adenine present in helix 65 in 25S rRNA.</text>
</comment>
<keyword evidence="7" id="KW-1185">Reference proteome</keyword>
<evidence type="ECO:0000256" key="1">
    <source>
        <dbReference type="ARBA" id="ARBA00022603"/>
    </source>
</evidence>
<dbReference type="Pfam" id="PF11968">
    <property type="entry name" value="Bmt2"/>
    <property type="match status" value="1"/>
</dbReference>
<comment type="caution">
    <text evidence="6">The sequence shown here is derived from an EMBL/GenBank/DDBJ whole genome shotgun (WGS) entry which is preliminary data.</text>
</comment>
<feature type="binding site" evidence="4">
    <location>
        <position position="126"/>
    </location>
    <ligand>
        <name>S-adenosyl-L-methionine</name>
        <dbReference type="ChEBI" id="CHEBI:59789"/>
    </ligand>
</feature>
<dbReference type="PANTHER" id="PTHR21008:SF1">
    <property type="entry name" value="25S RRNA (ADENINE(2142)-N(1))-METHYLTRANSFERASE"/>
    <property type="match status" value="1"/>
</dbReference>
<evidence type="ECO:0000256" key="5">
    <source>
        <dbReference type="SAM" id="MobiDB-lite"/>
    </source>
</evidence>
<dbReference type="InterPro" id="IPR021867">
    <property type="entry name" value="Bmt2/SAMTOR"/>
</dbReference>
<feature type="binding site" evidence="4">
    <location>
        <position position="146"/>
    </location>
    <ligand>
        <name>S-adenosyl-L-methionine</name>
        <dbReference type="ChEBI" id="CHEBI:59789"/>
    </ligand>
</feature>
<comment type="similarity">
    <text evidence="4">Belongs to the BMT2 family.</text>
</comment>
<proteinExistence type="inferred from homology"/>
<keyword evidence="2 4" id="KW-0808">Transferase</keyword>
<name>A0A1X2HX19_9FUNG</name>
<evidence type="ECO:0000256" key="3">
    <source>
        <dbReference type="ARBA" id="ARBA00022691"/>
    </source>
</evidence>
<keyword evidence="1 4" id="KW-0489">Methyltransferase</keyword>
<dbReference type="Proteomes" id="UP000193560">
    <property type="component" value="Unassembled WGS sequence"/>
</dbReference>
<protein>
    <recommendedName>
        <fullName evidence="4">25S rRNA adenine-N(1) methyltransferase</fullName>
        <ecNumber evidence="4">2.1.1.-</ecNumber>
    </recommendedName>
</protein>
<feature type="region of interest" description="Disordered" evidence="5">
    <location>
        <begin position="1"/>
        <end position="22"/>
    </location>
</feature>
<evidence type="ECO:0000256" key="4">
    <source>
        <dbReference type="HAMAP-Rule" id="MF_03044"/>
    </source>
</evidence>
<keyword evidence="4" id="KW-0539">Nucleus</keyword>
<evidence type="ECO:0000313" key="7">
    <source>
        <dbReference type="Proteomes" id="UP000193560"/>
    </source>
</evidence>
<dbReference type="GO" id="GO:0016433">
    <property type="term" value="F:rRNA (adenine) methyltransferase activity"/>
    <property type="evidence" value="ECO:0007669"/>
    <property type="project" value="UniProtKB-UniRule"/>
</dbReference>
<dbReference type="OrthoDB" id="5954793at2759"/>
<dbReference type="PANTHER" id="PTHR21008">
    <property type="entry name" value="S-ADENOSYLMETHIONINE SENSOR UPSTREAM OF MTORC1-RELATED"/>
    <property type="match status" value="1"/>
</dbReference>
<dbReference type="GO" id="GO:0005730">
    <property type="term" value="C:nucleolus"/>
    <property type="evidence" value="ECO:0007669"/>
    <property type="project" value="UniProtKB-SubCell"/>
</dbReference>